<dbReference type="GO" id="GO:0016747">
    <property type="term" value="F:acyltransferase activity, transferring groups other than amino-acyl groups"/>
    <property type="evidence" value="ECO:0007669"/>
    <property type="project" value="InterPro"/>
</dbReference>
<proteinExistence type="predicted"/>
<dbReference type="EMBL" id="BOOK01000037">
    <property type="protein sequence ID" value="GII03252.1"/>
    <property type="molecule type" value="Genomic_DNA"/>
</dbReference>
<dbReference type="PROSITE" id="PS51186">
    <property type="entry name" value="GNAT"/>
    <property type="match status" value="1"/>
</dbReference>
<dbReference type="RefSeq" id="WP_203877531.1">
    <property type="nucleotide sequence ID" value="NZ_BOOK01000037.1"/>
</dbReference>
<dbReference type="SUPFAM" id="SSF55729">
    <property type="entry name" value="Acyl-CoA N-acyltransferases (Nat)"/>
    <property type="match status" value="1"/>
</dbReference>
<evidence type="ECO:0000313" key="2">
    <source>
        <dbReference type="EMBL" id="GII03252.1"/>
    </source>
</evidence>
<dbReference type="InterPro" id="IPR016181">
    <property type="entry name" value="Acyl_CoA_acyltransferase"/>
</dbReference>
<keyword evidence="3" id="KW-1185">Reference proteome</keyword>
<name>A0A8J3T195_9ACTN</name>
<dbReference type="Gene3D" id="3.40.630.30">
    <property type="match status" value="1"/>
</dbReference>
<evidence type="ECO:0000259" key="1">
    <source>
        <dbReference type="PROSITE" id="PS51186"/>
    </source>
</evidence>
<organism evidence="2 3">
    <name type="scientific">Planobispora takensis</name>
    <dbReference type="NCBI Taxonomy" id="1367882"/>
    <lineage>
        <taxon>Bacteria</taxon>
        <taxon>Bacillati</taxon>
        <taxon>Actinomycetota</taxon>
        <taxon>Actinomycetes</taxon>
        <taxon>Streptosporangiales</taxon>
        <taxon>Streptosporangiaceae</taxon>
        <taxon>Planobispora</taxon>
    </lineage>
</organism>
<feature type="domain" description="N-acetyltransferase" evidence="1">
    <location>
        <begin position="90"/>
        <end position="245"/>
    </location>
</feature>
<protein>
    <recommendedName>
        <fullName evidence="1">N-acetyltransferase domain-containing protein</fullName>
    </recommendedName>
</protein>
<dbReference type="Proteomes" id="UP000634476">
    <property type="component" value="Unassembled WGS sequence"/>
</dbReference>
<accession>A0A8J3T195</accession>
<sequence>MRIRQSPLESARFGRSVERLTVPAGERPPFSPVGQALLESAADVVVLRYPAEYVDWFAMLSLPGRTPLFAGSLTYWRLAAGRGSGPQDADGLWTAELDDPAAASALVAEIFAEYGNHYAANPLFDDSLALAGYQEWAGACAAGGRCLALWGRGPGGEPEVLGLATVDDGPDTEILLAGVVPGARGRGRYAHLLRAVEERALGRGSAEVVISTQEHNTRVQRAWARYGFRPSHAVLTVHLVRSGLL</sequence>
<gene>
    <name evidence="2" type="ORF">Pta02_52600</name>
</gene>
<reference evidence="2" key="1">
    <citation type="submission" date="2021-01" db="EMBL/GenBank/DDBJ databases">
        <title>Whole genome shotgun sequence of Planobispora takensis NBRC 109077.</title>
        <authorList>
            <person name="Komaki H."/>
            <person name="Tamura T."/>
        </authorList>
    </citation>
    <scope>NUCLEOTIDE SEQUENCE</scope>
    <source>
        <strain evidence="2">NBRC 109077</strain>
    </source>
</reference>
<dbReference type="AlphaFoldDB" id="A0A8J3T195"/>
<dbReference type="InterPro" id="IPR000182">
    <property type="entry name" value="GNAT_dom"/>
</dbReference>
<evidence type="ECO:0000313" key="3">
    <source>
        <dbReference type="Proteomes" id="UP000634476"/>
    </source>
</evidence>
<dbReference type="Pfam" id="PF00583">
    <property type="entry name" value="Acetyltransf_1"/>
    <property type="match status" value="1"/>
</dbReference>
<comment type="caution">
    <text evidence="2">The sequence shown here is derived from an EMBL/GenBank/DDBJ whole genome shotgun (WGS) entry which is preliminary data.</text>
</comment>